<name>A0ABD3CU59_9LAMI</name>
<dbReference type="Proteomes" id="UP001632038">
    <property type="component" value="Unassembled WGS sequence"/>
</dbReference>
<gene>
    <name evidence="1" type="ORF">CASFOL_026006</name>
</gene>
<sequence>MEADEINPCLAKCAADCKDNPKYQDCFLDCVDDYCLPPPSSK</sequence>
<dbReference type="InterPro" id="IPR037242">
    <property type="entry name" value="Vanabin-2_sf"/>
</dbReference>
<accession>A0ABD3CU59</accession>
<dbReference type="AlphaFoldDB" id="A0ABD3CU59"/>
<protein>
    <submittedName>
        <fullName evidence="1">Uncharacterized protein</fullName>
    </submittedName>
</protein>
<dbReference type="SUPFAM" id="SSF144129">
    <property type="entry name" value="Vanabin-like"/>
    <property type="match status" value="1"/>
</dbReference>
<evidence type="ECO:0000313" key="1">
    <source>
        <dbReference type="EMBL" id="KAL3633022.1"/>
    </source>
</evidence>
<reference evidence="2" key="1">
    <citation type="journal article" date="2024" name="IScience">
        <title>Strigolactones Initiate the Formation of Haustorium-like Structures in Castilleja.</title>
        <authorList>
            <person name="Buerger M."/>
            <person name="Peterson D."/>
            <person name="Chory J."/>
        </authorList>
    </citation>
    <scope>NUCLEOTIDE SEQUENCE [LARGE SCALE GENOMIC DNA]</scope>
</reference>
<comment type="caution">
    <text evidence="1">The sequence shown here is derived from an EMBL/GenBank/DDBJ whole genome shotgun (WGS) entry which is preliminary data.</text>
</comment>
<organism evidence="1 2">
    <name type="scientific">Castilleja foliolosa</name>
    <dbReference type="NCBI Taxonomy" id="1961234"/>
    <lineage>
        <taxon>Eukaryota</taxon>
        <taxon>Viridiplantae</taxon>
        <taxon>Streptophyta</taxon>
        <taxon>Embryophyta</taxon>
        <taxon>Tracheophyta</taxon>
        <taxon>Spermatophyta</taxon>
        <taxon>Magnoliopsida</taxon>
        <taxon>eudicotyledons</taxon>
        <taxon>Gunneridae</taxon>
        <taxon>Pentapetalae</taxon>
        <taxon>asterids</taxon>
        <taxon>lamiids</taxon>
        <taxon>Lamiales</taxon>
        <taxon>Orobanchaceae</taxon>
        <taxon>Pedicularideae</taxon>
        <taxon>Castillejinae</taxon>
        <taxon>Castilleja</taxon>
    </lineage>
</organism>
<proteinExistence type="predicted"/>
<dbReference type="EMBL" id="JAVIJP010000032">
    <property type="protein sequence ID" value="KAL3633022.1"/>
    <property type="molecule type" value="Genomic_DNA"/>
</dbReference>
<keyword evidence="2" id="KW-1185">Reference proteome</keyword>
<evidence type="ECO:0000313" key="2">
    <source>
        <dbReference type="Proteomes" id="UP001632038"/>
    </source>
</evidence>